<comment type="caution">
    <text evidence="1">The sequence shown here is derived from an EMBL/GenBank/DDBJ whole genome shotgun (WGS) entry which is preliminary data.</text>
</comment>
<gene>
    <name evidence="1" type="ORF">N7G274_003681</name>
</gene>
<proteinExistence type="predicted"/>
<reference evidence="1 2" key="1">
    <citation type="submission" date="2024-09" db="EMBL/GenBank/DDBJ databases">
        <title>Rethinking Asexuality: The Enigmatic Case of Functional Sexual Genes in Lepraria (Stereocaulaceae).</title>
        <authorList>
            <person name="Doellman M."/>
            <person name="Sun Y."/>
            <person name="Barcenas-Pena A."/>
            <person name="Lumbsch H.T."/>
            <person name="Grewe F."/>
        </authorList>
    </citation>
    <scope>NUCLEOTIDE SEQUENCE [LARGE SCALE GENOMIC DNA]</scope>
    <source>
        <strain evidence="1 2">Mercado 3170</strain>
    </source>
</reference>
<evidence type="ECO:0000313" key="1">
    <source>
        <dbReference type="EMBL" id="KAL2043375.1"/>
    </source>
</evidence>
<keyword evidence="2" id="KW-1185">Reference proteome</keyword>
<accession>A0ABR4AD07</accession>
<dbReference type="Proteomes" id="UP001590950">
    <property type="component" value="Unassembled WGS sequence"/>
</dbReference>
<protein>
    <recommendedName>
        <fullName evidence="3">Phage protein</fullName>
    </recommendedName>
</protein>
<organism evidence="1 2">
    <name type="scientific">Stereocaulon virgatum</name>
    <dbReference type="NCBI Taxonomy" id="373712"/>
    <lineage>
        <taxon>Eukaryota</taxon>
        <taxon>Fungi</taxon>
        <taxon>Dikarya</taxon>
        <taxon>Ascomycota</taxon>
        <taxon>Pezizomycotina</taxon>
        <taxon>Lecanoromycetes</taxon>
        <taxon>OSLEUM clade</taxon>
        <taxon>Lecanoromycetidae</taxon>
        <taxon>Lecanorales</taxon>
        <taxon>Lecanorineae</taxon>
        <taxon>Stereocaulaceae</taxon>
        <taxon>Stereocaulon</taxon>
    </lineage>
</organism>
<sequence>MFDTVIVMDTNIYPDHINPKFGELEFDEIACKKLEPYASDFEILAIPASTSGFAVFVKIDNETNASEPRYKVVVKMEEGTPTGYRYWFCRAWRALTEACEIAEGDEEWFKSLWTATLNTCETIPEFGELWIGPVPEELRESLDDEVKAEWLAGENNTVMTNNDEGNH</sequence>
<evidence type="ECO:0000313" key="2">
    <source>
        <dbReference type="Proteomes" id="UP001590950"/>
    </source>
</evidence>
<name>A0ABR4AD07_9LECA</name>
<evidence type="ECO:0008006" key="3">
    <source>
        <dbReference type="Google" id="ProtNLM"/>
    </source>
</evidence>
<dbReference type="EMBL" id="JBEFKJ010000011">
    <property type="protein sequence ID" value="KAL2043375.1"/>
    <property type="molecule type" value="Genomic_DNA"/>
</dbReference>